<sequence>MITTPALAALIFLPFVLPIAIWVAWSDMKFMKIPNKAVVALAAVFLLLGPLALPLGDWGWRWLHLVVVLAIGFVMNLGRLIGAGDAKFAAAMAPFFAAADLRFALALFSAALLAAFVSHRGLGRLPAFRTAAADWESWKRRDFPMGLALSGMLILYLLAAILDA</sequence>
<keyword evidence="1" id="KW-0812">Transmembrane</keyword>
<dbReference type="InterPro" id="IPR000045">
    <property type="entry name" value="Prepilin_IV_endopep_pep"/>
</dbReference>
<dbReference type="GO" id="GO:0004190">
    <property type="term" value="F:aspartic-type endopeptidase activity"/>
    <property type="evidence" value="ECO:0007669"/>
    <property type="project" value="InterPro"/>
</dbReference>
<feature type="transmembrane region" description="Helical" evidence="1">
    <location>
        <begin position="143"/>
        <end position="162"/>
    </location>
</feature>
<proteinExistence type="predicted"/>
<feature type="transmembrane region" description="Helical" evidence="1">
    <location>
        <begin position="62"/>
        <end position="82"/>
    </location>
</feature>
<feature type="transmembrane region" description="Helical" evidence="1">
    <location>
        <begin position="103"/>
        <end position="123"/>
    </location>
</feature>
<evidence type="ECO:0000313" key="4">
    <source>
        <dbReference type="Proteomes" id="UP000219467"/>
    </source>
</evidence>
<dbReference type="EMBL" id="OAOQ01000003">
    <property type="protein sequence ID" value="SNX69292.1"/>
    <property type="molecule type" value="Genomic_DNA"/>
</dbReference>
<name>A0A285CP16_9RHOB</name>
<keyword evidence="4" id="KW-1185">Reference proteome</keyword>
<dbReference type="RefSeq" id="WP_097029823.1">
    <property type="nucleotide sequence ID" value="NZ_OAOQ01000003.1"/>
</dbReference>
<protein>
    <submittedName>
        <fullName evidence="3">Prepilin peptidase CpaA</fullName>
    </submittedName>
</protein>
<evidence type="ECO:0000256" key="1">
    <source>
        <dbReference type="SAM" id="Phobius"/>
    </source>
</evidence>
<feature type="transmembrane region" description="Helical" evidence="1">
    <location>
        <begin position="6"/>
        <end position="25"/>
    </location>
</feature>
<dbReference type="Pfam" id="PF01478">
    <property type="entry name" value="Peptidase_A24"/>
    <property type="match status" value="1"/>
</dbReference>
<evidence type="ECO:0000313" key="3">
    <source>
        <dbReference type="EMBL" id="SNX69292.1"/>
    </source>
</evidence>
<reference evidence="4" key="1">
    <citation type="submission" date="2017-08" db="EMBL/GenBank/DDBJ databases">
        <authorList>
            <person name="Varghese N."/>
            <person name="Submissions S."/>
        </authorList>
    </citation>
    <scope>NUCLEOTIDE SEQUENCE [LARGE SCALE GENOMIC DNA]</scope>
    <source>
        <strain evidence="4">JA234</strain>
    </source>
</reference>
<dbReference type="OrthoDB" id="7709484at2"/>
<keyword evidence="1" id="KW-0472">Membrane</keyword>
<dbReference type="AlphaFoldDB" id="A0A285CP16"/>
<evidence type="ECO:0000259" key="2">
    <source>
        <dbReference type="Pfam" id="PF01478"/>
    </source>
</evidence>
<dbReference type="Gene3D" id="1.20.120.1220">
    <property type="match status" value="1"/>
</dbReference>
<organism evidence="3 4">
    <name type="scientific">Cereibacter ovatus</name>
    <dbReference type="NCBI Taxonomy" id="439529"/>
    <lineage>
        <taxon>Bacteria</taxon>
        <taxon>Pseudomonadati</taxon>
        <taxon>Pseudomonadota</taxon>
        <taxon>Alphaproteobacteria</taxon>
        <taxon>Rhodobacterales</taxon>
        <taxon>Paracoccaceae</taxon>
        <taxon>Cereibacter</taxon>
    </lineage>
</organism>
<keyword evidence="1" id="KW-1133">Transmembrane helix</keyword>
<dbReference type="Proteomes" id="UP000219467">
    <property type="component" value="Unassembled WGS sequence"/>
</dbReference>
<dbReference type="GO" id="GO:0016020">
    <property type="term" value="C:membrane"/>
    <property type="evidence" value="ECO:0007669"/>
    <property type="project" value="InterPro"/>
</dbReference>
<gene>
    <name evidence="3" type="ORF">SAMN05878503_103280</name>
</gene>
<accession>A0A285CP16</accession>
<feature type="domain" description="Prepilin type IV endopeptidase peptidase" evidence="2">
    <location>
        <begin position="16"/>
        <end position="117"/>
    </location>
</feature>
<feature type="transmembrane region" description="Helical" evidence="1">
    <location>
        <begin position="37"/>
        <end position="56"/>
    </location>
</feature>